<reference evidence="2" key="1">
    <citation type="submission" date="2021-12" db="EMBL/GenBank/DDBJ databases">
        <authorList>
            <person name="Rodrigo-Torres L."/>
            <person name="Arahal R. D."/>
            <person name="Lucena T."/>
        </authorList>
    </citation>
    <scope>NUCLEOTIDE SEQUENCE</scope>
    <source>
        <strain evidence="2">CECT 8267</strain>
    </source>
</reference>
<protein>
    <recommendedName>
        <fullName evidence="4">Cation/multidrug efflux pump</fullName>
    </recommendedName>
</protein>
<sequence length="216" mass="24246">MSQYLLPAVLLSLAAIIAFFALRLLWSKSWLLGTLRGLAGLSLLMSVAVLALSAKDLLSYRHLSQQQTIANISFTGNLDGSYQVEITPTDVESSASTYKLWGDQWQIDARVIRWVAEIPMTPVYRLERLSGRYYSIEDEATAPRSLYSLADTNYGVDIWQWINFNAHYLPYIDAVYGSATYLPAKDGALFELKLSNSGLFAKPLNQHATEAIQNWQ</sequence>
<feature type="transmembrane region" description="Helical" evidence="1">
    <location>
        <begin position="38"/>
        <end position="58"/>
    </location>
</feature>
<evidence type="ECO:0008006" key="4">
    <source>
        <dbReference type="Google" id="ProtNLM"/>
    </source>
</evidence>
<gene>
    <name evidence="2" type="ORF">SIN8267_00376</name>
</gene>
<proteinExistence type="predicted"/>
<organism evidence="2 3">
    <name type="scientific">Sinobacterium norvegicum</name>
    <dbReference type="NCBI Taxonomy" id="1641715"/>
    <lineage>
        <taxon>Bacteria</taxon>
        <taxon>Pseudomonadati</taxon>
        <taxon>Pseudomonadota</taxon>
        <taxon>Gammaproteobacteria</taxon>
        <taxon>Cellvibrionales</taxon>
        <taxon>Spongiibacteraceae</taxon>
        <taxon>Sinobacterium</taxon>
    </lineage>
</organism>
<dbReference type="RefSeq" id="WP_237442967.1">
    <property type="nucleotide sequence ID" value="NZ_CAKLPX010000001.1"/>
</dbReference>
<dbReference type="EMBL" id="CAKLPX010000001">
    <property type="protein sequence ID" value="CAH0990284.1"/>
    <property type="molecule type" value="Genomic_DNA"/>
</dbReference>
<evidence type="ECO:0000256" key="1">
    <source>
        <dbReference type="SAM" id="Phobius"/>
    </source>
</evidence>
<evidence type="ECO:0000313" key="3">
    <source>
        <dbReference type="Proteomes" id="UP000838100"/>
    </source>
</evidence>
<feature type="transmembrane region" description="Helical" evidence="1">
    <location>
        <begin position="6"/>
        <end position="26"/>
    </location>
</feature>
<keyword evidence="1" id="KW-1133">Transmembrane helix</keyword>
<keyword evidence="1" id="KW-0812">Transmembrane</keyword>
<dbReference type="Proteomes" id="UP000838100">
    <property type="component" value="Unassembled WGS sequence"/>
</dbReference>
<name>A0ABM9ABC0_9GAMM</name>
<accession>A0ABM9ABC0</accession>
<comment type="caution">
    <text evidence="2">The sequence shown here is derived from an EMBL/GenBank/DDBJ whole genome shotgun (WGS) entry which is preliminary data.</text>
</comment>
<keyword evidence="1" id="KW-0472">Membrane</keyword>
<evidence type="ECO:0000313" key="2">
    <source>
        <dbReference type="EMBL" id="CAH0990284.1"/>
    </source>
</evidence>
<keyword evidence="3" id="KW-1185">Reference proteome</keyword>